<dbReference type="AlphaFoldDB" id="H1DH81"/>
<dbReference type="SUPFAM" id="SSF50249">
    <property type="entry name" value="Nucleic acid-binding proteins"/>
    <property type="match status" value="1"/>
</dbReference>
<comment type="function">
    <text evidence="15">Plays a critical role in recombination and DNA repair. Helps process Holliday junction intermediates to mature products by catalyzing branch migration. Has replication fork regression activity, unwinds stalled or blocked replication forks to make a HJ that can be resolved. Has a DNA unwinding activity characteristic of a DNA helicase with 3'-5' polarity.</text>
</comment>
<dbReference type="GO" id="GO:0006281">
    <property type="term" value="P:DNA repair"/>
    <property type="evidence" value="ECO:0007669"/>
    <property type="project" value="UniProtKB-UniRule"/>
</dbReference>
<dbReference type="GO" id="GO:0043138">
    <property type="term" value="F:3'-5' DNA helicase activity"/>
    <property type="evidence" value="ECO:0007669"/>
    <property type="project" value="UniProtKB-EC"/>
</dbReference>
<dbReference type="PANTHER" id="PTHR47964:SF1">
    <property type="entry name" value="ATP-DEPENDENT DNA HELICASE HOMOLOG RECG, CHLOROPLASTIC"/>
    <property type="match status" value="1"/>
</dbReference>
<evidence type="ECO:0000259" key="17">
    <source>
        <dbReference type="PROSITE" id="PS51194"/>
    </source>
</evidence>
<evidence type="ECO:0000256" key="11">
    <source>
        <dbReference type="ARBA" id="ARBA00023235"/>
    </source>
</evidence>
<dbReference type="SUPFAM" id="SSF52540">
    <property type="entry name" value="P-loop containing nucleoside triphosphate hydrolases"/>
    <property type="match status" value="2"/>
</dbReference>
<keyword evidence="4 15" id="KW-0227">DNA damage</keyword>
<evidence type="ECO:0000313" key="18">
    <source>
        <dbReference type="EMBL" id="EHP47764.1"/>
    </source>
</evidence>
<dbReference type="CDD" id="cd04488">
    <property type="entry name" value="RecG_wedge_OBF"/>
    <property type="match status" value="1"/>
</dbReference>
<dbReference type="PATRIC" id="fig|742817.3.peg.1724"/>
<dbReference type="STRING" id="742817.HMPREF9449_01617"/>
<feature type="domain" description="Helicase C-terminal" evidence="17">
    <location>
        <begin position="463"/>
        <end position="630"/>
    </location>
</feature>
<evidence type="ECO:0000256" key="7">
    <source>
        <dbReference type="ARBA" id="ARBA00022840"/>
    </source>
</evidence>
<dbReference type="PROSITE" id="PS51192">
    <property type="entry name" value="HELICASE_ATP_BIND_1"/>
    <property type="match status" value="1"/>
</dbReference>
<evidence type="ECO:0000256" key="12">
    <source>
        <dbReference type="ARBA" id="ARBA00034617"/>
    </source>
</evidence>
<gene>
    <name evidence="18" type="ORF">HMPREF9449_01617</name>
</gene>
<dbReference type="NCBIfam" id="NF008168">
    <property type="entry name" value="PRK10917.2-2"/>
    <property type="match status" value="1"/>
</dbReference>
<dbReference type="InterPro" id="IPR001650">
    <property type="entry name" value="Helicase_C-like"/>
</dbReference>
<sequence length="699" mass="79765">MEISGLNIKFLTGVGEKKAAILNTELGIQSYEEMLYHIPYKYIDRSKIYKIADLNPHLPYIQVKARIRDLKSLGAGKSLRMSATAYDETGELELIWFKGFKYLNSQIETEKEYLIFGQPSAFNRKLNIIHPEIDLFEKASHLLSGFQAVYPTTEKMKKAFLNSKAISKIQGAIFKNINGKIPETLPAWFIQKYRLLYLHEALYNVHFPESPETLRKALFRLKFEELFYIQLNILKLKYKRKIAFKGCPFPLIGDYFNTFYHQYLPFPLTNAQKRVIKEIRQDCGSGKQMNRLLQGDVGSGKTLVAVMCMLMALDNHYQTCLMAPTEILANQHFTTISEMLKDMGIRIALLTGSTKKKERTEIHQQLADGSLQIIIGTHALLEDVVAFNNVGLVIIDEQHRFGVAQRAKLWHKNNIPPHVLVMTATPIPRTLAMTLYGDLDVSVIDELPPGRKPITTLHAFDTKRQEIFKFIEQELKKGRQAYIVYPLISESEKMDFRNLEEGYQKINEYFLSKGYKTSMVHGKMKAVDKEEEMRLFVTGETQILVATTVIEVGVNVPNASLMVIESAERFGLSQLHQLRGRVGRGAEQSYCILMTSYKISNDSRKRIDTMVSTNDGFEIAEADLKLRGPGDIEGTQQSGLSCNLKVANLGKDALILNEASRIASSLLEEDPDLQKEENTVFATQIRRLFKTKIKWRYIS</sequence>
<dbReference type="NCBIfam" id="TIGR00643">
    <property type="entry name" value="recG"/>
    <property type="match status" value="1"/>
</dbReference>
<keyword evidence="19" id="KW-1185">Reference proteome</keyword>
<name>H1DH81_9BACT</name>
<evidence type="ECO:0000256" key="6">
    <source>
        <dbReference type="ARBA" id="ARBA00022806"/>
    </source>
</evidence>
<evidence type="ECO:0000256" key="2">
    <source>
        <dbReference type="ARBA" id="ARBA00017846"/>
    </source>
</evidence>
<dbReference type="RefSeq" id="WP_009136765.1">
    <property type="nucleotide sequence ID" value="NZ_JH594596.1"/>
</dbReference>
<dbReference type="PROSITE" id="PS51194">
    <property type="entry name" value="HELICASE_CTER"/>
    <property type="match status" value="1"/>
</dbReference>
<dbReference type="Gene3D" id="3.40.50.300">
    <property type="entry name" value="P-loop containing nucleotide triphosphate hydrolases"/>
    <property type="match status" value="2"/>
</dbReference>
<feature type="domain" description="Helicase ATP-binding" evidence="16">
    <location>
        <begin position="282"/>
        <end position="444"/>
    </location>
</feature>
<dbReference type="GeneID" id="98069183"/>
<dbReference type="PANTHER" id="PTHR47964">
    <property type="entry name" value="ATP-DEPENDENT DNA HELICASE HOMOLOG RECG, CHLOROPLASTIC"/>
    <property type="match status" value="1"/>
</dbReference>
<dbReference type="GO" id="GO:0016887">
    <property type="term" value="F:ATP hydrolysis activity"/>
    <property type="evidence" value="ECO:0007669"/>
    <property type="project" value="RHEA"/>
</dbReference>
<reference evidence="18 19" key="1">
    <citation type="submission" date="2012-01" db="EMBL/GenBank/DDBJ databases">
        <title>The Genome Sequence of Odoribacter laneus YIT 12061.</title>
        <authorList>
            <consortium name="The Broad Institute Genome Sequencing Platform"/>
            <person name="Earl A."/>
            <person name="Ward D."/>
            <person name="Feldgarden M."/>
            <person name="Gevers D."/>
            <person name="Morotomi M."/>
            <person name="Young S.K."/>
            <person name="Zeng Q."/>
            <person name="Gargeya S."/>
            <person name="Fitzgerald M."/>
            <person name="Haas B."/>
            <person name="Abouelleil A."/>
            <person name="Alvarado L."/>
            <person name="Arachchi H.M."/>
            <person name="Berlin A."/>
            <person name="Chapman S.B."/>
            <person name="Gearin G."/>
            <person name="Goldberg J."/>
            <person name="Griggs A."/>
            <person name="Gujja S."/>
            <person name="Hansen M."/>
            <person name="Heiman D."/>
            <person name="Howarth C."/>
            <person name="Larimer J."/>
            <person name="Lui A."/>
            <person name="MacDonald P.J.P."/>
            <person name="McCowen C."/>
            <person name="Montmayeur A."/>
            <person name="Murphy C."/>
            <person name="Neiman D."/>
            <person name="Pearson M."/>
            <person name="Priest M."/>
            <person name="Roberts A."/>
            <person name="Saif S."/>
            <person name="Shea T."/>
            <person name="Sisk P."/>
            <person name="Stolte C."/>
            <person name="Sykes S."/>
            <person name="Wortman J."/>
            <person name="Nusbaum C."/>
            <person name="Birren B."/>
        </authorList>
    </citation>
    <scope>NUCLEOTIDE SEQUENCE [LARGE SCALE GENOMIC DNA]</scope>
    <source>
        <strain evidence="18 19">YIT 12061</strain>
    </source>
</reference>
<keyword evidence="11" id="KW-0413">Isomerase</keyword>
<dbReference type="GO" id="GO:0003677">
    <property type="term" value="F:DNA binding"/>
    <property type="evidence" value="ECO:0007669"/>
    <property type="project" value="UniProtKB-KW"/>
</dbReference>
<evidence type="ECO:0000256" key="9">
    <source>
        <dbReference type="ARBA" id="ARBA00023172"/>
    </source>
</evidence>
<evidence type="ECO:0000256" key="15">
    <source>
        <dbReference type="RuleBase" id="RU363016"/>
    </source>
</evidence>
<dbReference type="InterPro" id="IPR011545">
    <property type="entry name" value="DEAD/DEAH_box_helicase_dom"/>
</dbReference>
<dbReference type="InterPro" id="IPR014001">
    <property type="entry name" value="Helicase_ATP-bd"/>
</dbReference>
<dbReference type="InterPro" id="IPR004609">
    <property type="entry name" value="ATP-dep_DNA_helicase_RecG"/>
</dbReference>
<dbReference type="Proteomes" id="UP000004892">
    <property type="component" value="Unassembled WGS sequence"/>
</dbReference>
<evidence type="ECO:0000256" key="8">
    <source>
        <dbReference type="ARBA" id="ARBA00023125"/>
    </source>
</evidence>
<evidence type="ECO:0000256" key="10">
    <source>
        <dbReference type="ARBA" id="ARBA00023204"/>
    </source>
</evidence>
<dbReference type="CDD" id="cd17992">
    <property type="entry name" value="DEXHc_RecG"/>
    <property type="match status" value="1"/>
</dbReference>
<dbReference type="EC" id="5.6.2.4" evidence="13 15"/>
<accession>H1DH81</accession>
<keyword evidence="5 15" id="KW-0378">Hydrolase</keyword>
<evidence type="ECO:0000313" key="19">
    <source>
        <dbReference type="Proteomes" id="UP000004892"/>
    </source>
</evidence>
<protein>
    <recommendedName>
        <fullName evidence="2 15">ATP-dependent DNA helicase RecG</fullName>
        <ecNumber evidence="13 15">5.6.2.4</ecNumber>
    </recommendedName>
</protein>
<evidence type="ECO:0000256" key="4">
    <source>
        <dbReference type="ARBA" id="ARBA00022763"/>
    </source>
</evidence>
<dbReference type="GO" id="GO:0005524">
    <property type="term" value="F:ATP binding"/>
    <property type="evidence" value="ECO:0007669"/>
    <property type="project" value="UniProtKB-KW"/>
</dbReference>
<evidence type="ECO:0000256" key="13">
    <source>
        <dbReference type="ARBA" id="ARBA00034808"/>
    </source>
</evidence>
<dbReference type="Pfam" id="PF00271">
    <property type="entry name" value="Helicase_C"/>
    <property type="match status" value="1"/>
</dbReference>
<comment type="caution">
    <text evidence="18">The sequence shown here is derived from an EMBL/GenBank/DDBJ whole genome shotgun (WGS) entry which is preliminary data.</text>
</comment>
<dbReference type="InterPro" id="IPR047112">
    <property type="entry name" value="RecG/Mfd"/>
</dbReference>
<keyword evidence="9 15" id="KW-0233">DNA recombination</keyword>
<keyword evidence="3 15" id="KW-0547">Nucleotide-binding</keyword>
<evidence type="ECO:0000256" key="5">
    <source>
        <dbReference type="ARBA" id="ARBA00022801"/>
    </source>
</evidence>
<comment type="catalytic activity">
    <reaction evidence="12 15">
        <text>Couples ATP hydrolysis with the unwinding of duplex DNA by translocating in the 3'-5' direction.</text>
        <dbReference type="EC" id="5.6.2.4"/>
    </reaction>
</comment>
<dbReference type="Pfam" id="PF19833">
    <property type="entry name" value="RecG_dom3_C"/>
    <property type="match status" value="1"/>
</dbReference>
<dbReference type="GO" id="GO:0006310">
    <property type="term" value="P:DNA recombination"/>
    <property type="evidence" value="ECO:0007669"/>
    <property type="project" value="UniProtKB-UniRule"/>
</dbReference>
<dbReference type="eggNOG" id="COG1200">
    <property type="taxonomic scope" value="Bacteria"/>
</dbReference>
<comment type="catalytic activity">
    <reaction evidence="14 15">
        <text>ATP + H2O = ADP + phosphate + H(+)</text>
        <dbReference type="Rhea" id="RHEA:13065"/>
        <dbReference type="ChEBI" id="CHEBI:15377"/>
        <dbReference type="ChEBI" id="CHEBI:15378"/>
        <dbReference type="ChEBI" id="CHEBI:30616"/>
        <dbReference type="ChEBI" id="CHEBI:43474"/>
        <dbReference type="ChEBI" id="CHEBI:456216"/>
        <dbReference type="EC" id="5.6.2.4"/>
    </reaction>
</comment>
<dbReference type="InterPro" id="IPR012340">
    <property type="entry name" value="NA-bd_OB-fold"/>
</dbReference>
<keyword evidence="10 15" id="KW-0234">DNA repair</keyword>
<dbReference type="Pfam" id="PF00270">
    <property type="entry name" value="DEAD"/>
    <property type="match status" value="1"/>
</dbReference>
<dbReference type="InterPro" id="IPR045562">
    <property type="entry name" value="RecG_dom3_C"/>
</dbReference>
<keyword evidence="6 15" id="KW-0347">Helicase</keyword>
<dbReference type="SMART" id="SM00487">
    <property type="entry name" value="DEXDc"/>
    <property type="match status" value="1"/>
</dbReference>
<dbReference type="SMART" id="SM00490">
    <property type="entry name" value="HELICc"/>
    <property type="match status" value="2"/>
</dbReference>
<dbReference type="Pfam" id="PF17191">
    <property type="entry name" value="RecG_wedge"/>
    <property type="match status" value="1"/>
</dbReference>
<evidence type="ECO:0000256" key="3">
    <source>
        <dbReference type="ARBA" id="ARBA00022741"/>
    </source>
</evidence>
<dbReference type="Gene3D" id="2.40.50.140">
    <property type="entry name" value="Nucleic acid-binding proteins"/>
    <property type="match status" value="1"/>
</dbReference>
<keyword evidence="7 15" id="KW-0067">ATP-binding</keyword>
<dbReference type="HOGENOM" id="CLU_005122_7_1_10"/>
<evidence type="ECO:0000256" key="14">
    <source>
        <dbReference type="ARBA" id="ARBA00048988"/>
    </source>
</evidence>
<evidence type="ECO:0000256" key="1">
    <source>
        <dbReference type="ARBA" id="ARBA00007504"/>
    </source>
</evidence>
<dbReference type="InterPro" id="IPR027417">
    <property type="entry name" value="P-loop_NTPase"/>
</dbReference>
<proteinExistence type="inferred from homology"/>
<dbReference type="InterPro" id="IPR033454">
    <property type="entry name" value="RecG_wedge"/>
</dbReference>
<dbReference type="EMBL" id="ADMC01000022">
    <property type="protein sequence ID" value="EHP47764.1"/>
    <property type="molecule type" value="Genomic_DNA"/>
</dbReference>
<organism evidence="18 19">
    <name type="scientific">Odoribacter laneus YIT 12061</name>
    <dbReference type="NCBI Taxonomy" id="742817"/>
    <lineage>
        <taxon>Bacteria</taxon>
        <taxon>Pseudomonadati</taxon>
        <taxon>Bacteroidota</taxon>
        <taxon>Bacteroidia</taxon>
        <taxon>Bacteroidales</taxon>
        <taxon>Odoribacteraceae</taxon>
        <taxon>Odoribacter</taxon>
    </lineage>
</organism>
<evidence type="ECO:0000259" key="16">
    <source>
        <dbReference type="PROSITE" id="PS51192"/>
    </source>
</evidence>
<keyword evidence="8" id="KW-0238">DNA-binding</keyword>
<comment type="similarity">
    <text evidence="1 15">Belongs to the helicase family. RecG subfamily.</text>
</comment>
<dbReference type="NCBIfam" id="NF008165">
    <property type="entry name" value="PRK10917.1-3"/>
    <property type="match status" value="1"/>
</dbReference>